<sequence>MKRFKNLTSLLQSAGHCSIPWAPGRVARGPIPWWSEECRQAVCRGVFCGSSILRVYVDVETIQHSLEICHP</sequence>
<evidence type="ECO:0000313" key="1">
    <source>
        <dbReference type="EMBL" id="KAG7176864.1"/>
    </source>
</evidence>
<evidence type="ECO:0000313" key="2">
    <source>
        <dbReference type="Proteomes" id="UP000747542"/>
    </source>
</evidence>
<gene>
    <name evidence="1" type="ORF">Hamer_G000056</name>
</gene>
<dbReference type="EMBL" id="JAHLQT010002534">
    <property type="protein sequence ID" value="KAG7176864.1"/>
    <property type="molecule type" value="Genomic_DNA"/>
</dbReference>
<reference evidence="1" key="1">
    <citation type="journal article" date="2021" name="Sci. Adv.">
        <title>The American lobster genome reveals insights on longevity, neural, and immune adaptations.</title>
        <authorList>
            <person name="Polinski J.M."/>
            <person name="Zimin A.V."/>
            <person name="Clark K.F."/>
            <person name="Kohn A.B."/>
            <person name="Sadowski N."/>
            <person name="Timp W."/>
            <person name="Ptitsyn A."/>
            <person name="Khanna P."/>
            <person name="Romanova D.Y."/>
            <person name="Williams P."/>
            <person name="Greenwood S.J."/>
            <person name="Moroz L.L."/>
            <person name="Walt D.R."/>
            <person name="Bodnar A.G."/>
        </authorList>
    </citation>
    <scope>NUCLEOTIDE SEQUENCE</scope>
    <source>
        <strain evidence="1">GMGI-L3</strain>
    </source>
</reference>
<protein>
    <submittedName>
        <fullName evidence="1">Uncharacterized protein</fullName>
    </submittedName>
</protein>
<dbReference type="Proteomes" id="UP000747542">
    <property type="component" value="Unassembled WGS sequence"/>
</dbReference>
<keyword evidence="2" id="KW-1185">Reference proteome</keyword>
<comment type="caution">
    <text evidence="1">The sequence shown here is derived from an EMBL/GenBank/DDBJ whole genome shotgun (WGS) entry which is preliminary data.</text>
</comment>
<proteinExistence type="predicted"/>
<organism evidence="1 2">
    <name type="scientific">Homarus americanus</name>
    <name type="common">American lobster</name>
    <dbReference type="NCBI Taxonomy" id="6706"/>
    <lineage>
        <taxon>Eukaryota</taxon>
        <taxon>Metazoa</taxon>
        <taxon>Ecdysozoa</taxon>
        <taxon>Arthropoda</taxon>
        <taxon>Crustacea</taxon>
        <taxon>Multicrustacea</taxon>
        <taxon>Malacostraca</taxon>
        <taxon>Eumalacostraca</taxon>
        <taxon>Eucarida</taxon>
        <taxon>Decapoda</taxon>
        <taxon>Pleocyemata</taxon>
        <taxon>Astacidea</taxon>
        <taxon>Nephropoidea</taxon>
        <taxon>Nephropidae</taxon>
        <taxon>Homarus</taxon>
    </lineage>
</organism>
<accession>A0A8J5TJT4</accession>
<dbReference type="AlphaFoldDB" id="A0A8J5TJT4"/>
<name>A0A8J5TJT4_HOMAM</name>